<reference evidence="1" key="1">
    <citation type="journal article" date="2014" name="Int. J. Syst. Evol. Microbiol.">
        <title>Complete genome sequence of Corynebacterium casei LMG S-19264T (=DSM 44701T), isolated from a smear-ripened cheese.</title>
        <authorList>
            <consortium name="US DOE Joint Genome Institute (JGI-PGF)"/>
            <person name="Walter F."/>
            <person name="Albersmeier A."/>
            <person name="Kalinowski J."/>
            <person name="Ruckert C."/>
        </authorList>
    </citation>
    <scope>NUCLEOTIDE SEQUENCE</scope>
    <source>
        <strain evidence="1">JCM 3091</strain>
    </source>
</reference>
<evidence type="ECO:0008006" key="3">
    <source>
        <dbReference type="Google" id="ProtNLM"/>
    </source>
</evidence>
<dbReference type="Proteomes" id="UP000662200">
    <property type="component" value="Unassembled WGS sequence"/>
</dbReference>
<evidence type="ECO:0000313" key="2">
    <source>
        <dbReference type="Proteomes" id="UP000662200"/>
    </source>
</evidence>
<keyword evidence="2" id="KW-1185">Reference proteome</keyword>
<protein>
    <recommendedName>
        <fullName evidence="3">Phage tail protein</fullName>
    </recommendedName>
</protein>
<dbReference type="RefSeq" id="WP_189112245.1">
    <property type="nucleotide sequence ID" value="NZ_BMQC01000001.1"/>
</dbReference>
<reference evidence="1" key="2">
    <citation type="submission" date="2020-09" db="EMBL/GenBank/DDBJ databases">
        <authorList>
            <person name="Sun Q."/>
            <person name="Ohkuma M."/>
        </authorList>
    </citation>
    <scope>NUCLEOTIDE SEQUENCE</scope>
    <source>
        <strain evidence="1">JCM 3091</strain>
    </source>
</reference>
<evidence type="ECO:0000313" key="1">
    <source>
        <dbReference type="EMBL" id="GGK13246.1"/>
    </source>
</evidence>
<proteinExistence type="predicted"/>
<comment type="caution">
    <text evidence="1">The sequence shown here is derived from an EMBL/GenBank/DDBJ whole genome shotgun (WGS) entry which is preliminary data.</text>
</comment>
<accession>A0A8J3BIC9</accession>
<sequence>MPRLQLESTAAGGDVFNLDEVLHRGLGIQALSGVTGLGLPNVAVQWVEGAGDGATFRGRRVLPREIDLPLLFQGRNREHLKTLLSRFALLMAGECVMRLVEDDGTDWSTIVHRVGGGSYVYGQDTIGEDDLFTVVTLRAGDPYWTSSRAIRKSISRGNTKPGFLRHLARMPVSSSQAIGTITFENVGDAVAYPLWELRGPGRDFRAISPRGERLHWTGRLQPGERLVIDTRHGTVIDGQGRNRYAELAPAPRFWTVPTGTTTATASLEDAAVLRKPPSLGVGSLITCTWRPRRWLVI</sequence>
<dbReference type="EMBL" id="BMQC01000001">
    <property type="protein sequence ID" value="GGK13246.1"/>
    <property type="molecule type" value="Genomic_DNA"/>
</dbReference>
<name>A0A8J3BIC9_9ACTN</name>
<organism evidence="1 2">
    <name type="scientific">Pilimelia terevasa</name>
    <dbReference type="NCBI Taxonomy" id="53372"/>
    <lineage>
        <taxon>Bacteria</taxon>
        <taxon>Bacillati</taxon>
        <taxon>Actinomycetota</taxon>
        <taxon>Actinomycetes</taxon>
        <taxon>Micromonosporales</taxon>
        <taxon>Micromonosporaceae</taxon>
        <taxon>Pilimelia</taxon>
    </lineage>
</organism>
<dbReference type="AlphaFoldDB" id="A0A8J3BIC9"/>
<gene>
    <name evidence="1" type="ORF">GCM10010124_02290</name>
</gene>